<evidence type="ECO:0000256" key="2">
    <source>
        <dbReference type="ARBA" id="ARBA00023002"/>
    </source>
</evidence>
<name>A0ABR7VH91_VIRHA</name>
<dbReference type="InterPro" id="IPR028359">
    <property type="entry name" value="UDP_ManNAc/GlcNAc_DH"/>
</dbReference>
<dbReference type="PANTHER" id="PTHR43491">
    <property type="entry name" value="UDP-N-ACETYL-D-MANNOSAMINE DEHYDROGENASE"/>
    <property type="match status" value="1"/>
</dbReference>
<gene>
    <name evidence="6" type="ORF">IC602_01625</name>
</gene>
<dbReference type="Proteomes" id="UP000621631">
    <property type="component" value="Unassembled WGS sequence"/>
</dbReference>
<protein>
    <submittedName>
        <fullName evidence="6">Nucleotide sugar dehydrogenase</fullName>
    </submittedName>
</protein>
<dbReference type="PANTHER" id="PTHR43491:SF2">
    <property type="entry name" value="UDP-N-ACETYL-D-MANNOSAMINE DEHYDROGENASE"/>
    <property type="match status" value="1"/>
</dbReference>
<keyword evidence="3" id="KW-0520">NAD</keyword>
<dbReference type="Pfam" id="PF03720">
    <property type="entry name" value="UDPG_MGDP_dh_C"/>
    <property type="match status" value="1"/>
</dbReference>
<dbReference type="InterPro" id="IPR017476">
    <property type="entry name" value="UDP-Glc/GDP-Man"/>
</dbReference>
<dbReference type="SUPFAM" id="SSF48179">
    <property type="entry name" value="6-phosphogluconate dehydrogenase C-terminal domain-like"/>
    <property type="match status" value="1"/>
</dbReference>
<dbReference type="NCBIfam" id="TIGR03026">
    <property type="entry name" value="NDP-sugDHase"/>
    <property type="match status" value="1"/>
</dbReference>
<dbReference type="InterPro" id="IPR014026">
    <property type="entry name" value="UDP-Glc/GDP-Man_DH_dimer"/>
</dbReference>
<dbReference type="InterPro" id="IPR036220">
    <property type="entry name" value="UDP-Glc/GDP-Man_DH_C_sf"/>
</dbReference>
<evidence type="ECO:0000256" key="1">
    <source>
        <dbReference type="ARBA" id="ARBA00006601"/>
    </source>
</evidence>
<keyword evidence="2" id="KW-0560">Oxidoreductase</keyword>
<evidence type="ECO:0000313" key="7">
    <source>
        <dbReference type="Proteomes" id="UP000621631"/>
    </source>
</evidence>
<dbReference type="SUPFAM" id="SSF51735">
    <property type="entry name" value="NAD(P)-binding Rossmann-fold domains"/>
    <property type="match status" value="1"/>
</dbReference>
<dbReference type="Gene3D" id="3.40.50.720">
    <property type="entry name" value="NAD(P)-binding Rossmann-like Domain"/>
    <property type="match status" value="2"/>
</dbReference>
<sequence>MKLYEQIVNREEKISLIGLGYVGMPIAVAFAKKVEVIGFDVNKPKIDLYKNGVDPTKEVGNEVIKNTTVDFTSDESRLREAKFHIVAVPTPVKDDHTPDLTPVESASRTLGRNLTKGSIVVFESTVYPGVTEDICVPILEKESGLKGGVDFKVGYSPERINPGDKVHRLESIIKVVSGQDDETLDMVAKVYELVVDAGVHKATSIKVAEAAKVIENSQRDINIAFMNELSIIFNKMGIDTKAVLNAAGTKWNFLNFSPGLVGGHCIGVDPYYLTYKAEQMGYHSQIILSGRKINDDMGKYVAESTVKKMIKANKQINGAKVAIFGVTFKENCPDVRNTKVVDVIRELEEYGIDVKVVDPAADKEDLWRGYRINLCEVEDIKEMDAVIFAVPHDEFKAMRLEDIKMMFRSTGYVKLKAMDEVAATSEFDIENESKGCVLIDLKGMFNRIEAEETGFVYWRL</sequence>
<dbReference type="SMART" id="SM00984">
    <property type="entry name" value="UDPG_MGDP_dh_C"/>
    <property type="match status" value="1"/>
</dbReference>
<dbReference type="InterPro" id="IPR001732">
    <property type="entry name" value="UDP-Glc/GDP-Man_DH_N"/>
</dbReference>
<reference evidence="6 7" key="1">
    <citation type="submission" date="2020-09" db="EMBL/GenBank/DDBJ databases">
        <title>Draft Genome Sequences of Oil-Oxidizing Bacteria Halomonas titanicae, Marinobacter lutaoensis, and Virgibacillus halodenitrificans Isolated from Highly Saline Environments.</title>
        <authorList>
            <person name="Grouzdev D.S."/>
            <person name="Sokolova D.S."/>
            <person name="Semenova E.M."/>
            <person name="Borzenkov I.A."/>
            <person name="Bidzhieva S.K."/>
            <person name="Poltaraus A.B."/>
            <person name="Nazina T.N."/>
        </authorList>
    </citation>
    <scope>NUCLEOTIDE SEQUENCE [LARGE SCALE GENOMIC DNA]</scope>
    <source>
        <strain evidence="6 7">VKM B-3472D</strain>
    </source>
</reference>
<comment type="similarity">
    <text evidence="1 4">Belongs to the UDP-glucose/GDP-mannose dehydrogenase family.</text>
</comment>
<dbReference type="InterPro" id="IPR036291">
    <property type="entry name" value="NAD(P)-bd_dom_sf"/>
</dbReference>
<dbReference type="RefSeq" id="WP_189776709.1">
    <property type="nucleotide sequence ID" value="NZ_JACWEZ010000001.1"/>
</dbReference>
<proteinExistence type="inferred from homology"/>
<evidence type="ECO:0000256" key="4">
    <source>
        <dbReference type="PIRNR" id="PIRNR000124"/>
    </source>
</evidence>
<feature type="domain" description="UDP-glucose/GDP-mannose dehydrogenase C-terminal" evidence="5">
    <location>
        <begin position="322"/>
        <end position="414"/>
    </location>
</feature>
<dbReference type="PIRSF" id="PIRSF000124">
    <property type="entry name" value="UDPglc_GDPman_dh"/>
    <property type="match status" value="1"/>
</dbReference>
<keyword evidence="7" id="KW-1185">Reference proteome</keyword>
<evidence type="ECO:0000313" key="6">
    <source>
        <dbReference type="EMBL" id="MBD1221307.1"/>
    </source>
</evidence>
<dbReference type="SUPFAM" id="SSF52413">
    <property type="entry name" value="UDP-glucose/GDP-mannose dehydrogenase C-terminal domain"/>
    <property type="match status" value="1"/>
</dbReference>
<dbReference type="InterPro" id="IPR014027">
    <property type="entry name" value="UDP-Glc/GDP-Man_DH_C"/>
</dbReference>
<accession>A0ABR7VH91</accession>
<organism evidence="6 7">
    <name type="scientific">Virgibacillus halodenitrificans</name>
    <name type="common">Bacillus halodenitrificans</name>
    <dbReference type="NCBI Taxonomy" id="1482"/>
    <lineage>
        <taxon>Bacteria</taxon>
        <taxon>Bacillati</taxon>
        <taxon>Bacillota</taxon>
        <taxon>Bacilli</taxon>
        <taxon>Bacillales</taxon>
        <taxon>Bacillaceae</taxon>
        <taxon>Virgibacillus</taxon>
    </lineage>
</organism>
<dbReference type="EMBL" id="JACWEZ010000001">
    <property type="protein sequence ID" value="MBD1221307.1"/>
    <property type="molecule type" value="Genomic_DNA"/>
</dbReference>
<dbReference type="InterPro" id="IPR008927">
    <property type="entry name" value="6-PGluconate_DH-like_C_sf"/>
</dbReference>
<evidence type="ECO:0000259" key="5">
    <source>
        <dbReference type="SMART" id="SM00984"/>
    </source>
</evidence>
<evidence type="ECO:0000256" key="3">
    <source>
        <dbReference type="ARBA" id="ARBA00023027"/>
    </source>
</evidence>
<dbReference type="Pfam" id="PF03721">
    <property type="entry name" value="UDPG_MGDP_dh_N"/>
    <property type="match status" value="1"/>
</dbReference>
<comment type="caution">
    <text evidence="6">The sequence shown here is derived from an EMBL/GenBank/DDBJ whole genome shotgun (WGS) entry which is preliminary data.</text>
</comment>
<dbReference type="PIRSF" id="PIRSF500136">
    <property type="entry name" value="UDP_ManNAc_DH"/>
    <property type="match status" value="1"/>
</dbReference>
<dbReference type="Pfam" id="PF00984">
    <property type="entry name" value="UDPG_MGDP_dh"/>
    <property type="match status" value="1"/>
</dbReference>